<evidence type="ECO:0000256" key="3">
    <source>
        <dbReference type="ARBA" id="ARBA00022622"/>
    </source>
</evidence>
<keyword evidence="3" id="KW-0336">GPI-anchor</keyword>
<dbReference type="InterPro" id="IPR002509">
    <property type="entry name" value="NODB_dom"/>
</dbReference>
<evidence type="ECO:0000256" key="5">
    <source>
        <dbReference type="ARBA" id="ARBA00023288"/>
    </source>
</evidence>
<dbReference type="GO" id="GO:0005886">
    <property type="term" value="C:plasma membrane"/>
    <property type="evidence" value="ECO:0007669"/>
    <property type="project" value="UniProtKB-SubCell"/>
</dbReference>
<accession>A0AAD5VQZ2</accession>
<feature type="signal peptide" evidence="8">
    <location>
        <begin position="1"/>
        <end position="17"/>
    </location>
</feature>
<dbReference type="PROSITE" id="PS51677">
    <property type="entry name" value="NODB"/>
    <property type="match status" value="1"/>
</dbReference>
<keyword evidence="4" id="KW-0472">Membrane</keyword>
<evidence type="ECO:0000256" key="7">
    <source>
        <dbReference type="SAM" id="MobiDB-lite"/>
    </source>
</evidence>
<name>A0AAD5VQZ2_9AGAR</name>
<dbReference type="Proteomes" id="UP001213000">
    <property type="component" value="Unassembled WGS sequence"/>
</dbReference>
<protein>
    <recommendedName>
        <fullName evidence="9">NodB homology domain-containing protein</fullName>
    </recommendedName>
</protein>
<feature type="region of interest" description="Disordered" evidence="7">
    <location>
        <begin position="502"/>
        <end position="524"/>
    </location>
</feature>
<evidence type="ECO:0000259" key="9">
    <source>
        <dbReference type="PROSITE" id="PS51677"/>
    </source>
</evidence>
<feature type="domain" description="NodB homology" evidence="9">
    <location>
        <begin position="38"/>
        <end position="223"/>
    </location>
</feature>
<evidence type="ECO:0000313" key="11">
    <source>
        <dbReference type="Proteomes" id="UP001213000"/>
    </source>
</evidence>
<dbReference type="GO" id="GO:0098552">
    <property type="term" value="C:side of membrane"/>
    <property type="evidence" value="ECO:0007669"/>
    <property type="project" value="UniProtKB-KW"/>
</dbReference>
<keyword evidence="6" id="KW-0961">Cell wall biogenesis/degradation</keyword>
<gene>
    <name evidence="10" type="ORF">NP233_g6487</name>
</gene>
<dbReference type="GO" id="GO:0071555">
    <property type="term" value="P:cell wall organization"/>
    <property type="evidence" value="ECO:0007669"/>
    <property type="project" value="UniProtKB-KW"/>
</dbReference>
<evidence type="ECO:0000256" key="6">
    <source>
        <dbReference type="ARBA" id="ARBA00023316"/>
    </source>
</evidence>
<dbReference type="Gene3D" id="3.40.50.720">
    <property type="entry name" value="NAD(P)-binding Rossmann-like Domain"/>
    <property type="match status" value="1"/>
</dbReference>
<evidence type="ECO:0000256" key="1">
    <source>
        <dbReference type="ARBA" id="ARBA00004609"/>
    </source>
</evidence>
<evidence type="ECO:0000256" key="2">
    <source>
        <dbReference type="ARBA" id="ARBA00022475"/>
    </source>
</evidence>
<feature type="chain" id="PRO_5042195431" description="NodB homology domain-containing protein" evidence="8">
    <location>
        <begin position="18"/>
        <end position="571"/>
    </location>
</feature>
<keyword evidence="2" id="KW-1003">Cell membrane</keyword>
<proteinExistence type="predicted"/>
<dbReference type="InterPro" id="IPR011330">
    <property type="entry name" value="Glyco_hydro/deAcase_b/a-brl"/>
</dbReference>
<keyword evidence="8" id="KW-0732">Signal</keyword>
<reference evidence="10" key="1">
    <citation type="submission" date="2022-07" db="EMBL/GenBank/DDBJ databases">
        <title>Genome Sequence of Leucocoprinus birnbaumii.</title>
        <authorList>
            <person name="Buettner E."/>
        </authorList>
    </citation>
    <scope>NUCLEOTIDE SEQUENCE</scope>
    <source>
        <strain evidence="10">VT141</strain>
    </source>
</reference>
<evidence type="ECO:0000256" key="8">
    <source>
        <dbReference type="SAM" id="SignalP"/>
    </source>
</evidence>
<keyword evidence="11" id="KW-1185">Reference proteome</keyword>
<dbReference type="GO" id="GO:0005975">
    <property type="term" value="P:carbohydrate metabolic process"/>
    <property type="evidence" value="ECO:0007669"/>
    <property type="project" value="InterPro"/>
</dbReference>
<dbReference type="EMBL" id="JANIEX010000426">
    <property type="protein sequence ID" value="KAJ3567255.1"/>
    <property type="molecule type" value="Genomic_DNA"/>
</dbReference>
<feature type="compositionally biased region" description="Polar residues" evidence="7">
    <location>
        <begin position="502"/>
        <end position="521"/>
    </location>
</feature>
<comment type="subcellular location">
    <subcellularLocation>
        <location evidence="1">Cell membrane</location>
        <topology evidence="1">Lipid-anchor</topology>
        <topology evidence="1">GPI-anchor</topology>
    </subcellularLocation>
</comment>
<sequence length="571" mass="64111">MLFQTFITLFFALLVSSNPVQEKRQSLARVITKCTQPNTVALTFDDGPWVYLYDVSKALVQYNATGTFFFNGNNYGCIYDPDEAKRVLYAVQKGHMVASHTWSHSDLTTLSWDKIHDEMWKVEQALQKITGRYPAFMRPPYGNYNDLVRQASAVRGQSLVLWDFDSEDSIGATPAESEQLYDELLAKHPSTILALNHEVYETTAHQVLPYALEKLSKAGYKMVSVADCVGLPPYQSVQDPGVRDFRQAFRHGSFSRRFVSLPALPLRLDQSHCTLLFNFMSVDLLILGAGWTSTFLIPLCRERSIQTAATSRSGREGTIPFTFDSDSDDHRSYEALPDAKTVLISFPITTSGAPQRLVSGYTSTRKASIDKPRFIQLGATSIWDRKQNVREGTGNMRQNPWCDRHSEHNNNPRAICEDELLALSPEVATTVLNLSGLWGGQRMPRNWGSVHLIHGVDVARAILAVHDNFPHATGQRWLLTDSRIYDWWDLASAWGTLTTSIKEKGSSSPTTTLQGQSTQERGPQPEWVKELMIEQGVRALPRSVDLLGRALDSRDFWSVFGLCPVKALLEG</sequence>
<dbReference type="Gene3D" id="3.20.20.370">
    <property type="entry name" value="Glycoside hydrolase/deacetylase"/>
    <property type="match status" value="1"/>
</dbReference>
<dbReference type="GO" id="GO:0016810">
    <property type="term" value="F:hydrolase activity, acting on carbon-nitrogen (but not peptide) bonds"/>
    <property type="evidence" value="ECO:0007669"/>
    <property type="project" value="InterPro"/>
</dbReference>
<evidence type="ECO:0000313" key="10">
    <source>
        <dbReference type="EMBL" id="KAJ3567255.1"/>
    </source>
</evidence>
<dbReference type="Pfam" id="PF01522">
    <property type="entry name" value="Polysacc_deac_1"/>
    <property type="match status" value="1"/>
</dbReference>
<dbReference type="CDD" id="cd10951">
    <property type="entry name" value="CE4_ClCDA_like"/>
    <property type="match status" value="1"/>
</dbReference>
<comment type="caution">
    <text evidence="10">The sequence shown here is derived from an EMBL/GenBank/DDBJ whole genome shotgun (WGS) entry which is preliminary data.</text>
</comment>
<dbReference type="PANTHER" id="PTHR40129:SF2">
    <property type="entry name" value="KETOPANTOATE REDUCTASE N-TERMINAL DOMAIN-CONTAINING PROTEIN"/>
    <property type="match status" value="1"/>
</dbReference>
<keyword evidence="3" id="KW-0325">Glycoprotein</keyword>
<dbReference type="PANTHER" id="PTHR40129">
    <property type="entry name" value="KETOPANTOATE REDUCTASE N-TERMINAL DOMAIN-CONTAINING PROTEIN"/>
    <property type="match status" value="1"/>
</dbReference>
<evidence type="ECO:0000256" key="4">
    <source>
        <dbReference type="ARBA" id="ARBA00023136"/>
    </source>
</evidence>
<keyword evidence="5" id="KW-0449">Lipoprotein</keyword>
<dbReference type="SUPFAM" id="SSF88713">
    <property type="entry name" value="Glycoside hydrolase/deacetylase"/>
    <property type="match status" value="1"/>
</dbReference>
<organism evidence="10 11">
    <name type="scientific">Leucocoprinus birnbaumii</name>
    <dbReference type="NCBI Taxonomy" id="56174"/>
    <lineage>
        <taxon>Eukaryota</taxon>
        <taxon>Fungi</taxon>
        <taxon>Dikarya</taxon>
        <taxon>Basidiomycota</taxon>
        <taxon>Agaricomycotina</taxon>
        <taxon>Agaricomycetes</taxon>
        <taxon>Agaricomycetidae</taxon>
        <taxon>Agaricales</taxon>
        <taxon>Agaricineae</taxon>
        <taxon>Agaricaceae</taxon>
        <taxon>Leucocoprinus</taxon>
    </lineage>
</organism>
<dbReference type="AlphaFoldDB" id="A0AAD5VQZ2"/>